<keyword evidence="3" id="KW-1185">Reference proteome</keyword>
<evidence type="ECO:0000313" key="3">
    <source>
        <dbReference type="Proteomes" id="UP000029492"/>
    </source>
</evidence>
<dbReference type="eggNOG" id="ENOG5030VI3">
    <property type="taxonomic scope" value="Bacteria"/>
</dbReference>
<dbReference type="HOGENOM" id="CLU_2070376_0_0_5"/>
<accession>A0A089P4A6</accession>
<feature type="signal peptide" evidence="1">
    <location>
        <begin position="1"/>
        <end position="30"/>
    </location>
</feature>
<protein>
    <submittedName>
        <fullName evidence="2">Protein of unassigned function</fullName>
    </submittedName>
</protein>
<name>A0A089P4A6_9HYPH</name>
<keyword evidence="1" id="KW-0732">Signal</keyword>
<dbReference type="KEGG" id="mor:MOC_5103"/>
<proteinExistence type="predicted"/>
<organism evidence="2 3">
    <name type="scientific">Methylobacterium oryzae CBMB20</name>
    <dbReference type="NCBI Taxonomy" id="693986"/>
    <lineage>
        <taxon>Bacteria</taxon>
        <taxon>Pseudomonadati</taxon>
        <taxon>Pseudomonadota</taxon>
        <taxon>Alphaproteobacteria</taxon>
        <taxon>Hyphomicrobiales</taxon>
        <taxon>Methylobacteriaceae</taxon>
        <taxon>Methylobacterium</taxon>
    </lineage>
</organism>
<evidence type="ECO:0000256" key="1">
    <source>
        <dbReference type="SAM" id="SignalP"/>
    </source>
</evidence>
<gene>
    <name evidence="2" type="ORF">MOC_5103</name>
</gene>
<dbReference type="EMBL" id="CP003811">
    <property type="protein sequence ID" value="AIQ92858.1"/>
    <property type="molecule type" value="Genomic_DNA"/>
</dbReference>
<dbReference type="RefSeq" id="WP_043351061.1">
    <property type="nucleotide sequence ID" value="NZ_CP003811.1"/>
</dbReference>
<dbReference type="Proteomes" id="UP000029492">
    <property type="component" value="Chromosome"/>
</dbReference>
<evidence type="ECO:0000313" key="2">
    <source>
        <dbReference type="EMBL" id="AIQ92858.1"/>
    </source>
</evidence>
<sequence length="119" mass="12622">MRRIRTSRPAAAFLAAGLIVTCATPTRADAALVLRETRLHTPPDSHEPQRAMVNLRNTGPDLATNVTVLCTFTGAGGAVLDTQQASVPEVVGLADVQAETIYYGWPRASGATCRLAEPH</sequence>
<reference evidence="2 3" key="1">
    <citation type="journal article" date="2014" name="PLoS ONE">
        <title>Genome Information of Methylobacterium oryzae, a Plant-Probiotic Methylotroph in the Phyllosphere.</title>
        <authorList>
            <person name="Kwak M.J."/>
            <person name="Jeong H."/>
            <person name="Madhaiyan M."/>
            <person name="Lee Y."/>
            <person name="Sa T.M."/>
            <person name="Oh T.K."/>
            <person name="Kim J.F."/>
        </authorList>
    </citation>
    <scope>NUCLEOTIDE SEQUENCE [LARGE SCALE GENOMIC DNA]</scope>
    <source>
        <strain evidence="2 3">CBMB20</strain>
    </source>
</reference>
<dbReference type="STRING" id="693986.MOC_5103"/>
<dbReference type="AlphaFoldDB" id="A0A089P4A6"/>
<feature type="chain" id="PRO_5001848377" evidence="1">
    <location>
        <begin position="31"/>
        <end position="119"/>
    </location>
</feature>
<dbReference type="GeneID" id="96607219"/>